<evidence type="ECO:0000313" key="3">
    <source>
        <dbReference type="EMBL" id="SFS00891.1"/>
    </source>
</evidence>
<gene>
    <name evidence="3" type="ORF">SAMN04487783_0495</name>
</gene>
<sequence length="211" mass="21829">MHHESIRRHVRVVPVASLLLLALALAGCSAGAGDDGAPASSLDAGATAPGGATTPAESDTDSDDTDPQTDEGEQPAPPLDHSSALAAGIAGETAITCEYTYDEQELATLRAFAGGGEVMPGATVYLDGSTVYWDLPEPGGVLGHLLSYEGEVYTWMEPDATGAWAPSEDPEGERALLTERMERNASECAAYTGPASIFEVPEEITFSGFPG</sequence>
<evidence type="ECO:0000256" key="2">
    <source>
        <dbReference type="SAM" id="SignalP"/>
    </source>
</evidence>
<dbReference type="RefSeq" id="WP_143102989.1">
    <property type="nucleotide sequence ID" value="NZ_FOZN01000001.1"/>
</dbReference>
<reference evidence="3 4" key="1">
    <citation type="submission" date="2016-10" db="EMBL/GenBank/DDBJ databases">
        <authorList>
            <person name="Varghese N."/>
            <person name="Submissions S."/>
        </authorList>
    </citation>
    <scope>NUCLEOTIDE SEQUENCE [LARGE SCALE GENOMIC DNA]</scope>
    <source>
        <strain evidence="3 4">IAM 15147</strain>
    </source>
</reference>
<proteinExistence type="predicted"/>
<feature type="signal peptide" evidence="2">
    <location>
        <begin position="1"/>
        <end position="32"/>
    </location>
</feature>
<dbReference type="PROSITE" id="PS51257">
    <property type="entry name" value="PROKAR_LIPOPROTEIN"/>
    <property type="match status" value="1"/>
</dbReference>
<dbReference type="EMBL" id="FOZN01000001">
    <property type="protein sequence ID" value="SFS00891.1"/>
    <property type="molecule type" value="Genomic_DNA"/>
</dbReference>
<evidence type="ECO:0008006" key="5">
    <source>
        <dbReference type="Google" id="ProtNLM"/>
    </source>
</evidence>
<feature type="compositionally biased region" description="Low complexity" evidence="1">
    <location>
        <begin position="34"/>
        <end position="57"/>
    </location>
</feature>
<feature type="region of interest" description="Disordered" evidence="1">
    <location>
        <begin position="34"/>
        <end position="82"/>
    </location>
</feature>
<name>A0AA94HLF1_9MICO</name>
<organism evidence="3 4">
    <name type="scientific">Agrococcus baldri</name>
    <dbReference type="NCBI Taxonomy" id="153730"/>
    <lineage>
        <taxon>Bacteria</taxon>
        <taxon>Bacillati</taxon>
        <taxon>Actinomycetota</taxon>
        <taxon>Actinomycetes</taxon>
        <taxon>Micrococcales</taxon>
        <taxon>Microbacteriaceae</taxon>
        <taxon>Agrococcus</taxon>
    </lineage>
</organism>
<feature type="chain" id="PRO_5041656418" description="Lipoprotein" evidence="2">
    <location>
        <begin position="33"/>
        <end position="211"/>
    </location>
</feature>
<comment type="caution">
    <text evidence="3">The sequence shown here is derived from an EMBL/GenBank/DDBJ whole genome shotgun (WGS) entry which is preliminary data.</text>
</comment>
<accession>A0AA94HLF1</accession>
<evidence type="ECO:0000313" key="4">
    <source>
        <dbReference type="Proteomes" id="UP000198506"/>
    </source>
</evidence>
<dbReference type="AlphaFoldDB" id="A0AA94HLF1"/>
<protein>
    <recommendedName>
        <fullName evidence="5">Lipoprotein</fullName>
    </recommendedName>
</protein>
<feature type="compositionally biased region" description="Acidic residues" evidence="1">
    <location>
        <begin position="58"/>
        <end position="73"/>
    </location>
</feature>
<keyword evidence="4" id="KW-1185">Reference proteome</keyword>
<keyword evidence="2" id="KW-0732">Signal</keyword>
<evidence type="ECO:0000256" key="1">
    <source>
        <dbReference type="SAM" id="MobiDB-lite"/>
    </source>
</evidence>
<dbReference type="Proteomes" id="UP000198506">
    <property type="component" value="Unassembled WGS sequence"/>
</dbReference>